<protein>
    <submittedName>
        <fullName evidence="1">Uncharacterized protein</fullName>
    </submittedName>
</protein>
<dbReference type="AlphaFoldDB" id="A0A9W5UP28"/>
<gene>
    <name evidence="1" type="ORF">Vse01_09910</name>
</gene>
<reference evidence="1" key="1">
    <citation type="submission" date="2021-01" db="EMBL/GenBank/DDBJ databases">
        <title>Whole genome shotgun sequence of Verrucosispora sediminis NBRC 107745.</title>
        <authorList>
            <person name="Komaki H."/>
            <person name="Tamura T."/>
        </authorList>
    </citation>
    <scope>NUCLEOTIDE SEQUENCE</scope>
    <source>
        <strain evidence="1">NBRC 107745</strain>
    </source>
</reference>
<sequence length="145" mass="16115">MSSGERRDGGLLDGFHIGQVPAGVGDEVSDFATEWDDVRFASRVWERQTPEGHRVDLRVHVLRGDRLVDLTALRDFLREYHERDPAEWQLSEFPHGDSAGLHDGVQAFWLVEPGVAVNVLTLPEFSDALLPTARSIQAGDSGPQE</sequence>
<dbReference type="Proteomes" id="UP000607311">
    <property type="component" value="Unassembled WGS sequence"/>
</dbReference>
<dbReference type="EMBL" id="BOPD01000007">
    <property type="protein sequence ID" value="GIJ31843.1"/>
    <property type="molecule type" value="Genomic_DNA"/>
</dbReference>
<name>A0A9W5UP28_9ACTN</name>
<evidence type="ECO:0000313" key="1">
    <source>
        <dbReference type="EMBL" id="GIJ31843.1"/>
    </source>
</evidence>
<dbReference type="OrthoDB" id="5146724at2"/>
<keyword evidence="2" id="KW-1185">Reference proteome</keyword>
<dbReference type="RefSeq" id="WP_093401515.1">
    <property type="nucleotide sequence ID" value="NZ_BOPD01000007.1"/>
</dbReference>
<evidence type="ECO:0000313" key="2">
    <source>
        <dbReference type="Proteomes" id="UP000607311"/>
    </source>
</evidence>
<proteinExistence type="predicted"/>
<accession>A0A9W5UP28</accession>
<comment type="caution">
    <text evidence="1">The sequence shown here is derived from an EMBL/GenBank/DDBJ whole genome shotgun (WGS) entry which is preliminary data.</text>
</comment>
<organism evidence="1 2">
    <name type="scientific">Micromonospora sediminimaris</name>
    <dbReference type="NCBI Taxonomy" id="547162"/>
    <lineage>
        <taxon>Bacteria</taxon>
        <taxon>Bacillati</taxon>
        <taxon>Actinomycetota</taxon>
        <taxon>Actinomycetes</taxon>
        <taxon>Micromonosporales</taxon>
        <taxon>Micromonosporaceae</taxon>
        <taxon>Micromonospora</taxon>
    </lineage>
</organism>